<proteinExistence type="predicted"/>
<accession>A0ABR0EJX0</accession>
<dbReference type="EMBL" id="JAXOVC010000005">
    <property type="protein sequence ID" value="KAK4501841.1"/>
    <property type="molecule type" value="Genomic_DNA"/>
</dbReference>
<reference evidence="2 3" key="1">
    <citation type="journal article" date="2023" name="G3 (Bethesda)">
        <title>A chromosome-level genome assembly of Zasmidium syzygii isolated from banana leaves.</title>
        <authorList>
            <person name="van Westerhoven A.C."/>
            <person name="Mehrabi R."/>
            <person name="Talebi R."/>
            <person name="Steentjes M.B.F."/>
            <person name="Corcolon B."/>
            <person name="Chong P.A."/>
            <person name="Kema G.H.J."/>
            <person name="Seidl M.F."/>
        </authorList>
    </citation>
    <scope>NUCLEOTIDE SEQUENCE [LARGE SCALE GENOMIC DNA]</scope>
    <source>
        <strain evidence="2 3">P124</strain>
    </source>
</reference>
<sequence length="626" mass="71732">MQLRPLYSKIQLPGEPPDAIRLLKIEKIEGGRIICHLDQAKLSEAPEYSTLSYTWRSPLLKDDGSDPYPSRHVINFTDGDSIPVFDNLYQAFLRLGRSEYRHQHFWVDAICIDQNNTVERSHQVDLMAQIYQHAKHVIVWLGPDDEHVGAASKLIETLPSVLETIPEKDWSKRINPWKIEKTDVSALQEANLNQRQPWVSLAHFFRRNWWSRAWVIQEVLLSQDLKVFCGTEHELAWEDLEKVSHFLSMTAWRQVLSDPSYIGIAPGECLPEYNTPTFLKAARRDLGADNDFLYTLIRARRHNCQMPIDKVFSMYGIASAYAPGRAKVPKANYYLTPEVAFTQTARYILESSKDMHILAHVEGSKFQKLPGLPSWVPDWTVTEPMGLGITGYKRYYAAGDPGRNNQVPQFLDSNVLRLSAARIDRVVACSGSKGRNAFSDWMDIFQDLENGYFTRESCHQAFWRTLICDTDNHKACPAPDELERCFRAWLKKHDLVQRYQQICQAKGIQLAINDMGDSSHDADRFDLCLSHRQCLRLFRTEEGYLGSGTECLQVGDTIWLVPGSRVPLILRERPNQSDSDHSQRYELVGGTYLRGFMRPELGVLASHVVSKDGTSRKLNFELVDID</sequence>
<protein>
    <recommendedName>
        <fullName evidence="1">Heterokaryon incompatibility domain-containing protein</fullName>
    </recommendedName>
</protein>
<gene>
    <name evidence="2" type="ORF">PRZ48_007650</name>
</gene>
<organism evidence="2 3">
    <name type="scientific">Zasmidium cellare</name>
    <name type="common">Wine cellar mold</name>
    <name type="synonym">Racodium cellare</name>
    <dbReference type="NCBI Taxonomy" id="395010"/>
    <lineage>
        <taxon>Eukaryota</taxon>
        <taxon>Fungi</taxon>
        <taxon>Dikarya</taxon>
        <taxon>Ascomycota</taxon>
        <taxon>Pezizomycotina</taxon>
        <taxon>Dothideomycetes</taxon>
        <taxon>Dothideomycetidae</taxon>
        <taxon>Mycosphaerellales</taxon>
        <taxon>Mycosphaerellaceae</taxon>
        <taxon>Zasmidium</taxon>
    </lineage>
</organism>
<evidence type="ECO:0000259" key="1">
    <source>
        <dbReference type="Pfam" id="PF06985"/>
    </source>
</evidence>
<name>A0ABR0EJX0_ZASCE</name>
<dbReference type="InterPro" id="IPR010730">
    <property type="entry name" value="HET"/>
</dbReference>
<keyword evidence="3" id="KW-1185">Reference proteome</keyword>
<dbReference type="Pfam" id="PF26639">
    <property type="entry name" value="Het-6_barrel"/>
    <property type="match status" value="1"/>
</dbReference>
<dbReference type="PANTHER" id="PTHR24148:SF73">
    <property type="entry name" value="HET DOMAIN PROTEIN (AFU_ORTHOLOGUE AFUA_8G01020)"/>
    <property type="match status" value="1"/>
</dbReference>
<evidence type="ECO:0000313" key="2">
    <source>
        <dbReference type="EMBL" id="KAK4501841.1"/>
    </source>
</evidence>
<feature type="domain" description="Heterokaryon incompatibility" evidence="1">
    <location>
        <begin position="48"/>
        <end position="218"/>
    </location>
</feature>
<evidence type="ECO:0000313" key="3">
    <source>
        <dbReference type="Proteomes" id="UP001305779"/>
    </source>
</evidence>
<dbReference type="Proteomes" id="UP001305779">
    <property type="component" value="Unassembled WGS sequence"/>
</dbReference>
<dbReference type="PANTHER" id="PTHR24148">
    <property type="entry name" value="ANKYRIN REPEAT DOMAIN-CONTAINING PROTEIN 39 HOMOLOG-RELATED"/>
    <property type="match status" value="1"/>
</dbReference>
<dbReference type="Pfam" id="PF06985">
    <property type="entry name" value="HET"/>
    <property type="match status" value="1"/>
</dbReference>
<comment type="caution">
    <text evidence="2">The sequence shown here is derived from an EMBL/GenBank/DDBJ whole genome shotgun (WGS) entry which is preliminary data.</text>
</comment>
<dbReference type="InterPro" id="IPR052895">
    <property type="entry name" value="HetReg/Transcr_Mod"/>
</dbReference>